<feature type="domain" description="BED-type" evidence="11">
    <location>
        <begin position="80"/>
        <end position="121"/>
    </location>
</feature>
<reference evidence="14" key="1">
    <citation type="journal article" date="2019" name="Nat. Commun.">
        <title>Genome-wide association mapping of date palm fruit traits.</title>
        <authorList>
            <person name="Hazzouri K.M."/>
            <person name="Gros-Balthazard M."/>
            <person name="Flowers J.M."/>
            <person name="Copetti D."/>
            <person name="Lemansour A."/>
            <person name="Lebrun M."/>
            <person name="Masmoudi K."/>
            <person name="Ferrand S."/>
            <person name="Dhar M.I."/>
            <person name="Fresquez Z.A."/>
            <person name="Rosas U."/>
            <person name="Zhang J."/>
            <person name="Talag J."/>
            <person name="Lee S."/>
            <person name="Kudrna D."/>
            <person name="Powell R.F."/>
            <person name="Leitch I.J."/>
            <person name="Krueger R.R."/>
            <person name="Wing R.A."/>
            <person name="Amiri K.M.A."/>
            <person name="Purugganan M.D."/>
        </authorList>
    </citation>
    <scope>NUCLEOTIDE SEQUENCE [LARGE SCALE GENOMIC DNA]</scope>
    <source>
        <strain evidence="14">cv. Khalas</strain>
    </source>
</reference>
<dbReference type="InterPro" id="IPR008906">
    <property type="entry name" value="HATC_C_dom"/>
</dbReference>
<dbReference type="PANTHER" id="PTHR46481">
    <property type="entry name" value="ZINC FINGER BED DOMAIN-CONTAINING PROTEIN 4"/>
    <property type="match status" value="1"/>
</dbReference>
<keyword evidence="5" id="KW-0862">Zinc</keyword>
<keyword evidence="4" id="KW-0863">Zinc-finger</keyword>
<feature type="domain" description="hAT-like transposase RNase-H fold" evidence="13">
    <location>
        <begin position="446"/>
        <end position="525"/>
    </location>
</feature>
<evidence type="ECO:0000313" key="14">
    <source>
        <dbReference type="Proteomes" id="UP000228380"/>
    </source>
</evidence>
<keyword evidence="6" id="KW-0805">Transcription regulation</keyword>
<evidence type="ECO:0000259" key="12">
    <source>
        <dbReference type="Pfam" id="PF05699"/>
    </source>
</evidence>
<dbReference type="InterPro" id="IPR003656">
    <property type="entry name" value="Znf_BED"/>
</dbReference>
<protein>
    <submittedName>
        <fullName evidence="15">Uncharacterized protein LOC103701947 isoform X1</fullName>
    </submittedName>
</protein>
<evidence type="ECO:0000256" key="3">
    <source>
        <dbReference type="ARBA" id="ARBA00022723"/>
    </source>
</evidence>
<dbReference type="Proteomes" id="UP000228380">
    <property type="component" value="Chromosome 6"/>
</dbReference>
<dbReference type="Pfam" id="PF02892">
    <property type="entry name" value="zf-BED"/>
    <property type="match status" value="1"/>
</dbReference>
<dbReference type="Pfam" id="PF05699">
    <property type="entry name" value="Dimer_Tnp_hAT"/>
    <property type="match status" value="1"/>
</dbReference>
<dbReference type="KEGG" id="pda:103701947"/>
<dbReference type="SUPFAM" id="SSF53098">
    <property type="entry name" value="Ribonuclease H-like"/>
    <property type="match status" value="1"/>
</dbReference>
<dbReference type="GO" id="GO:0003677">
    <property type="term" value="F:DNA binding"/>
    <property type="evidence" value="ECO:0007669"/>
    <property type="project" value="UniProtKB-KW"/>
</dbReference>
<dbReference type="SMART" id="SM00614">
    <property type="entry name" value="ZnF_BED"/>
    <property type="match status" value="1"/>
</dbReference>
<keyword evidence="8" id="KW-0804">Transcription</keyword>
<comment type="subcellular location">
    <subcellularLocation>
        <location evidence="1">Nucleus</location>
    </subcellularLocation>
</comment>
<dbReference type="PANTHER" id="PTHR46481:SF7">
    <property type="entry name" value="ZINC FINGER BED DOMAIN-CONTAINING PROTEIN RICESLEEPER 2-LIKE"/>
    <property type="match status" value="1"/>
</dbReference>
<evidence type="ECO:0000256" key="5">
    <source>
        <dbReference type="ARBA" id="ARBA00022833"/>
    </source>
</evidence>
<keyword evidence="7" id="KW-0238">DNA-binding</keyword>
<dbReference type="AlphaFoldDB" id="A0A8B7BNV1"/>
<dbReference type="GO" id="GO:0046983">
    <property type="term" value="F:protein dimerization activity"/>
    <property type="evidence" value="ECO:0007669"/>
    <property type="project" value="InterPro"/>
</dbReference>
<evidence type="ECO:0000256" key="2">
    <source>
        <dbReference type="ARBA" id="ARBA00011738"/>
    </source>
</evidence>
<dbReference type="OrthoDB" id="1715602at2759"/>
<dbReference type="GeneID" id="103701947"/>
<dbReference type="RefSeq" id="XP_008782400.1">
    <property type="nucleotide sequence ID" value="XM_008784178.4"/>
</dbReference>
<keyword evidence="3" id="KW-0479">Metal-binding</keyword>
<evidence type="ECO:0000313" key="15">
    <source>
        <dbReference type="RefSeq" id="XP_008782400.1"/>
    </source>
</evidence>
<dbReference type="Pfam" id="PF14372">
    <property type="entry name" value="hAT-like_RNase-H"/>
    <property type="match status" value="1"/>
</dbReference>
<sequence length="694" mass="78915">MVLDFEALRFQHAFLGLCLKTRDLMEWNNTFKSMKEMEPKTLMDMTLVPSVEPIESGLGSSDKGNPGPPVKPRKKSMTSLYLKFFETAPDGKSRRCKFCKQSYSIATATGNLGRHLSHRHPGYDRLGDTGQQVSQTVVAGKKPQPHAKPSIDLDHLNWLLLKWLIGASLPPSTLEDEGLLNSFKFLNSSVTIWPKEKVQAVILEVFRSMQEDVRASLEHVNSKVSITLDFWTSYEQVYYMSVKCHWINDNWSLHKILLDVCQIPYPCTGSEILHSLMKVLTTFNIETKILSCTTDNNQHAFHACRALKEELDARKLPFCYIPCAARTLNQIIEDGLRTPKPILSKIREFVLGLNRYPEIIEDFKQLAALYQEGSWKFPLDASTSWNGDYTMLDIVRKAPNSVDSTIKKHEETFGNRNLLLSTTEMSAISILHSYLEPFYKITTNLCTCKVPTVGLVLFFMDHVFELISSCRDSCRQDWLKAVADDMAKRAISFSTQVYNLFTFMAAVLDPRIKKELIPENLNSQKNLEEARSHFTRYYSSSQFPAMANGFGTQDATEEANVVSFAEEIARKRRRVSMNTATDELSQYLSEPPAPIATDVLDWWKVNSARYPRLSIMARDYLAVQGTSVEPVELFTSKCNEIRKQQFCLPYSGMQAVMCINSWIQSGYKFKFRSTEIDFEKLVESGAAAADNAKS</sequence>
<proteinExistence type="predicted"/>
<dbReference type="InterPro" id="IPR052035">
    <property type="entry name" value="ZnF_BED_domain_contain"/>
</dbReference>
<dbReference type="GO" id="GO:0005634">
    <property type="term" value="C:nucleus"/>
    <property type="evidence" value="ECO:0007669"/>
    <property type="project" value="UniProtKB-SubCell"/>
</dbReference>
<comment type="subunit">
    <text evidence="2">Homodimer.</text>
</comment>
<evidence type="ECO:0000259" key="11">
    <source>
        <dbReference type="Pfam" id="PF02892"/>
    </source>
</evidence>
<accession>A0A8B7BNV1</accession>
<evidence type="ECO:0000256" key="7">
    <source>
        <dbReference type="ARBA" id="ARBA00023125"/>
    </source>
</evidence>
<evidence type="ECO:0000256" key="6">
    <source>
        <dbReference type="ARBA" id="ARBA00023015"/>
    </source>
</evidence>
<keyword evidence="14" id="KW-1185">Reference proteome</keyword>
<reference evidence="15" key="2">
    <citation type="submission" date="2025-08" db="UniProtKB">
        <authorList>
            <consortium name="RefSeq"/>
        </authorList>
    </citation>
    <scope>IDENTIFICATION</scope>
    <source>
        <tissue evidence="15">Young leaves</tissue>
    </source>
</reference>
<evidence type="ECO:0000256" key="4">
    <source>
        <dbReference type="ARBA" id="ARBA00022771"/>
    </source>
</evidence>
<dbReference type="InterPro" id="IPR012337">
    <property type="entry name" value="RNaseH-like_sf"/>
</dbReference>
<dbReference type="GO" id="GO:0008270">
    <property type="term" value="F:zinc ion binding"/>
    <property type="evidence" value="ECO:0007669"/>
    <property type="project" value="UniProtKB-KW"/>
</dbReference>
<evidence type="ECO:0000256" key="9">
    <source>
        <dbReference type="ARBA" id="ARBA00023242"/>
    </source>
</evidence>
<feature type="domain" description="HAT C-terminal dimerisation" evidence="12">
    <location>
        <begin position="583"/>
        <end position="663"/>
    </location>
</feature>
<gene>
    <name evidence="15" type="primary">LOC103701947</name>
</gene>
<evidence type="ECO:0000256" key="8">
    <source>
        <dbReference type="ARBA" id="ARBA00023163"/>
    </source>
</evidence>
<feature type="region of interest" description="Disordered" evidence="10">
    <location>
        <begin position="53"/>
        <end position="75"/>
    </location>
</feature>
<keyword evidence="9" id="KW-0539">Nucleus</keyword>
<organism evidence="14 15">
    <name type="scientific">Phoenix dactylifera</name>
    <name type="common">Date palm</name>
    <dbReference type="NCBI Taxonomy" id="42345"/>
    <lineage>
        <taxon>Eukaryota</taxon>
        <taxon>Viridiplantae</taxon>
        <taxon>Streptophyta</taxon>
        <taxon>Embryophyta</taxon>
        <taxon>Tracheophyta</taxon>
        <taxon>Spermatophyta</taxon>
        <taxon>Magnoliopsida</taxon>
        <taxon>Liliopsida</taxon>
        <taxon>Arecaceae</taxon>
        <taxon>Coryphoideae</taxon>
        <taxon>Phoeniceae</taxon>
        <taxon>Phoenix</taxon>
    </lineage>
</organism>
<dbReference type="InterPro" id="IPR025525">
    <property type="entry name" value="hAT-like_transposase_RNase-H"/>
</dbReference>
<evidence type="ECO:0000256" key="10">
    <source>
        <dbReference type="SAM" id="MobiDB-lite"/>
    </source>
</evidence>
<name>A0A8B7BNV1_PHODC</name>
<evidence type="ECO:0000259" key="13">
    <source>
        <dbReference type="Pfam" id="PF14372"/>
    </source>
</evidence>
<evidence type="ECO:0000256" key="1">
    <source>
        <dbReference type="ARBA" id="ARBA00004123"/>
    </source>
</evidence>